<dbReference type="InParanoid" id="E2AGC1"/>
<gene>
    <name evidence="2" type="ORF">EAG_13791</name>
</gene>
<dbReference type="AlphaFoldDB" id="E2AGC1"/>
<evidence type="ECO:0000313" key="3">
    <source>
        <dbReference type="Proteomes" id="UP000000311"/>
    </source>
</evidence>
<keyword evidence="3" id="KW-1185">Reference proteome</keyword>
<protein>
    <submittedName>
        <fullName evidence="2">Uncharacterized protein</fullName>
    </submittedName>
</protein>
<proteinExistence type="predicted"/>
<reference evidence="2 3" key="1">
    <citation type="journal article" date="2010" name="Science">
        <title>Genomic comparison of the ants Camponotus floridanus and Harpegnathos saltator.</title>
        <authorList>
            <person name="Bonasio R."/>
            <person name="Zhang G."/>
            <person name="Ye C."/>
            <person name="Mutti N.S."/>
            <person name="Fang X."/>
            <person name="Qin N."/>
            <person name="Donahue G."/>
            <person name="Yang P."/>
            <person name="Li Q."/>
            <person name="Li C."/>
            <person name="Zhang P."/>
            <person name="Huang Z."/>
            <person name="Berger S.L."/>
            <person name="Reinberg D."/>
            <person name="Wang J."/>
            <person name="Liebig J."/>
        </authorList>
    </citation>
    <scope>NUCLEOTIDE SEQUENCE [LARGE SCALE GENOMIC DNA]</scope>
    <source>
        <strain evidence="3">C129</strain>
    </source>
</reference>
<dbReference type="EMBL" id="GL439287">
    <property type="protein sequence ID" value="EFN67516.1"/>
    <property type="molecule type" value="Genomic_DNA"/>
</dbReference>
<accession>E2AGC1</accession>
<dbReference type="Proteomes" id="UP000000311">
    <property type="component" value="Unassembled WGS sequence"/>
</dbReference>
<evidence type="ECO:0000313" key="2">
    <source>
        <dbReference type="EMBL" id="EFN67516.1"/>
    </source>
</evidence>
<name>E2AGC1_CAMFO</name>
<feature type="region of interest" description="Disordered" evidence="1">
    <location>
        <begin position="326"/>
        <end position="345"/>
    </location>
</feature>
<organism evidence="3">
    <name type="scientific">Camponotus floridanus</name>
    <name type="common">Florida carpenter ant</name>
    <dbReference type="NCBI Taxonomy" id="104421"/>
    <lineage>
        <taxon>Eukaryota</taxon>
        <taxon>Metazoa</taxon>
        <taxon>Ecdysozoa</taxon>
        <taxon>Arthropoda</taxon>
        <taxon>Hexapoda</taxon>
        <taxon>Insecta</taxon>
        <taxon>Pterygota</taxon>
        <taxon>Neoptera</taxon>
        <taxon>Endopterygota</taxon>
        <taxon>Hymenoptera</taxon>
        <taxon>Apocrita</taxon>
        <taxon>Aculeata</taxon>
        <taxon>Formicoidea</taxon>
        <taxon>Formicidae</taxon>
        <taxon>Formicinae</taxon>
        <taxon>Camponotus</taxon>
    </lineage>
</organism>
<evidence type="ECO:0000256" key="1">
    <source>
        <dbReference type="SAM" id="MobiDB-lite"/>
    </source>
</evidence>
<sequence length="434" mass="50481">MRELPDMLVFVGFFSRRLIDSQPARSDLLIRANVSRKQETLHRQRPLWRSISMLRVIKKGYLEKRNIQPVCWKMDEPEFFNEISTMCLDIFVEKKSSSNDPRNLSLKDDGRYLGHPVKILTNAIQSPLQFIFKSKLISNLKNRFTGLRSIFLPEFASRIRVESSLPQQEKASSPLHEHRDPRCEVVRAHNKESYDFMVGGRQHRSFYWSGLSTNGSVDSDPPNVHAGRHTTSSFYHVVPFYHGVAVSVSLATEMRSNLRKISRCIGPFKPLDGCILASRIALHKAATYDRVADELLNAAVDQKSPPKAARTRQNSVRIFLMKRISHRDDSRSRRRKTRREREREKKLLPSQFAKLRYTGNDNKGAKGAFERGNRWLYNMRERLVPRVLINPYEFSLLQHFERGFLPPLISFFSCQVDVLRMYVQSPQKVAENQY</sequence>